<evidence type="ECO:0000259" key="6">
    <source>
        <dbReference type="PROSITE" id="PS50850"/>
    </source>
</evidence>
<dbReference type="AlphaFoldDB" id="E4XL70"/>
<dbReference type="PANTHER" id="PTHR10924:SF4">
    <property type="entry name" value="GH15861P"/>
    <property type="match status" value="1"/>
</dbReference>
<dbReference type="GO" id="GO:0097037">
    <property type="term" value="P:heme export"/>
    <property type="evidence" value="ECO:0007669"/>
    <property type="project" value="TreeGrafter"/>
</dbReference>
<dbReference type="GO" id="GO:0020037">
    <property type="term" value="F:heme binding"/>
    <property type="evidence" value="ECO:0007669"/>
    <property type="project" value="TreeGrafter"/>
</dbReference>
<evidence type="ECO:0000256" key="4">
    <source>
        <dbReference type="ARBA" id="ARBA00023136"/>
    </source>
</evidence>
<dbReference type="PANTHER" id="PTHR10924">
    <property type="entry name" value="MAJOR FACILITATOR SUPERFAMILY PROTEIN-RELATED"/>
    <property type="match status" value="1"/>
</dbReference>
<evidence type="ECO:0000313" key="7">
    <source>
        <dbReference type="EMBL" id="CBY10831.1"/>
    </source>
</evidence>
<keyword evidence="8" id="KW-1185">Reference proteome</keyword>
<gene>
    <name evidence="7" type="ORF">GSOID_T00014442001</name>
</gene>
<dbReference type="GO" id="GO:0016020">
    <property type="term" value="C:membrane"/>
    <property type="evidence" value="ECO:0007669"/>
    <property type="project" value="UniProtKB-SubCell"/>
</dbReference>
<keyword evidence="4 5" id="KW-0472">Membrane</keyword>
<name>E4XL70_OIKDI</name>
<dbReference type="InterPro" id="IPR049680">
    <property type="entry name" value="FLVCR1-2_SLC49-like"/>
</dbReference>
<dbReference type="PROSITE" id="PS50850">
    <property type="entry name" value="MFS"/>
    <property type="match status" value="1"/>
</dbReference>
<evidence type="ECO:0000256" key="3">
    <source>
        <dbReference type="ARBA" id="ARBA00022989"/>
    </source>
</evidence>
<reference evidence="7" key="1">
    <citation type="journal article" date="2010" name="Science">
        <title>Plasticity of animal genome architecture unmasked by rapid evolution of a pelagic tunicate.</title>
        <authorList>
            <person name="Denoeud F."/>
            <person name="Henriet S."/>
            <person name="Mungpakdee S."/>
            <person name="Aury J.M."/>
            <person name="Da Silva C."/>
            <person name="Brinkmann H."/>
            <person name="Mikhaleva J."/>
            <person name="Olsen L.C."/>
            <person name="Jubin C."/>
            <person name="Canestro C."/>
            <person name="Bouquet J.M."/>
            <person name="Danks G."/>
            <person name="Poulain J."/>
            <person name="Campsteijn C."/>
            <person name="Adamski M."/>
            <person name="Cross I."/>
            <person name="Yadetie F."/>
            <person name="Muffato M."/>
            <person name="Louis A."/>
            <person name="Butcher S."/>
            <person name="Tsagkogeorga G."/>
            <person name="Konrad A."/>
            <person name="Singh S."/>
            <person name="Jensen M.F."/>
            <person name="Cong E.H."/>
            <person name="Eikeseth-Otteraa H."/>
            <person name="Noel B."/>
            <person name="Anthouard V."/>
            <person name="Porcel B.M."/>
            <person name="Kachouri-Lafond R."/>
            <person name="Nishino A."/>
            <person name="Ugolini M."/>
            <person name="Chourrout P."/>
            <person name="Nishida H."/>
            <person name="Aasland R."/>
            <person name="Huzurbazar S."/>
            <person name="Westhof E."/>
            <person name="Delsuc F."/>
            <person name="Lehrach H."/>
            <person name="Reinhardt R."/>
            <person name="Weissenbach J."/>
            <person name="Roy S.W."/>
            <person name="Artiguenave F."/>
            <person name="Postlethwait J.H."/>
            <person name="Manak J.R."/>
            <person name="Thompson E.M."/>
            <person name="Jaillon O."/>
            <person name="Du Pasquier L."/>
            <person name="Boudinot P."/>
            <person name="Liberles D.A."/>
            <person name="Volff J.N."/>
            <person name="Philippe H."/>
            <person name="Lenhard B."/>
            <person name="Roest Crollius H."/>
            <person name="Wincker P."/>
            <person name="Chourrout D."/>
        </authorList>
    </citation>
    <scope>NUCLEOTIDE SEQUENCE [LARGE SCALE GENOMIC DNA]</scope>
</reference>
<dbReference type="Proteomes" id="UP000001307">
    <property type="component" value="Unassembled WGS sequence"/>
</dbReference>
<feature type="domain" description="Major facilitator superfamily (MFS) profile" evidence="6">
    <location>
        <begin position="1"/>
        <end position="263"/>
    </location>
</feature>
<protein>
    <recommendedName>
        <fullName evidence="6">Major facilitator superfamily (MFS) profile domain-containing protein</fullName>
    </recommendedName>
</protein>
<dbReference type="InParanoid" id="E4XL70"/>
<dbReference type="Gene3D" id="1.20.1250.20">
    <property type="entry name" value="MFS general substrate transporter like domains"/>
    <property type="match status" value="2"/>
</dbReference>
<dbReference type="Pfam" id="PF07690">
    <property type="entry name" value="MFS_1"/>
    <property type="match status" value="1"/>
</dbReference>
<evidence type="ECO:0000256" key="2">
    <source>
        <dbReference type="ARBA" id="ARBA00022692"/>
    </source>
</evidence>
<feature type="transmembrane region" description="Helical" evidence="5">
    <location>
        <begin position="224"/>
        <end position="246"/>
    </location>
</feature>
<dbReference type="InterPro" id="IPR011701">
    <property type="entry name" value="MFS"/>
</dbReference>
<dbReference type="InterPro" id="IPR036259">
    <property type="entry name" value="MFS_trans_sf"/>
</dbReference>
<dbReference type="OrthoDB" id="422206at2759"/>
<feature type="transmembrane region" description="Helical" evidence="5">
    <location>
        <begin position="190"/>
        <end position="212"/>
    </location>
</feature>
<sequence length="263" mass="28554">MATFIPLVFPATWLVDNTGLKNIALLGSGMNALGALVKCLALGPDSFWICFIGQTIAACAQCLILELPPKIASIWFPANQVSTATSLGVFGNQLGVALGFCIPPLIVTGPLTVFKKVADQLRILYYGLGAVTFLLFVLVFFTFADKPKKFANRASLRRSEIKTDELDQEGVLDSFKLYGQSLLRLMKDKAFVLLTLSYGLNVGVYYAISTLLNQQFLASLDTQIGFMGIMMVVAGLVGAILGGAVLDRFKKFKLTANLVEFFL</sequence>
<comment type="subcellular location">
    <subcellularLocation>
        <location evidence="1">Membrane</location>
        <topology evidence="1">Multi-pass membrane protein</topology>
    </subcellularLocation>
</comment>
<keyword evidence="2 5" id="KW-0812">Transmembrane</keyword>
<dbReference type="EMBL" id="FN653068">
    <property type="protein sequence ID" value="CBY10831.1"/>
    <property type="molecule type" value="Genomic_DNA"/>
</dbReference>
<evidence type="ECO:0000256" key="5">
    <source>
        <dbReference type="SAM" id="Phobius"/>
    </source>
</evidence>
<evidence type="ECO:0000313" key="8">
    <source>
        <dbReference type="Proteomes" id="UP000001307"/>
    </source>
</evidence>
<keyword evidence="3 5" id="KW-1133">Transmembrane helix</keyword>
<evidence type="ECO:0000256" key="1">
    <source>
        <dbReference type="ARBA" id="ARBA00004141"/>
    </source>
</evidence>
<proteinExistence type="predicted"/>
<feature type="transmembrane region" description="Helical" evidence="5">
    <location>
        <begin position="87"/>
        <end position="111"/>
    </location>
</feature>
<feature type="transmembrane region" description="Helical" evidence="5">
    <location>
        <begin position="123"/>
        <end position="144"/>
    </location>
</feature>
<dbReference type="GO" id="GO:0015232">
    <property type="term" value="F:heme transmembrane transporter activity"/>
    <property type="evidence" value="ECO:0007669"/>
    <property type="project" value="TreeGrafter"/>
</dbReference>
<dbReference type="InterPro" id="IPR020846">
    <property type="entry name" value="MFS_dom"/>
</dbReference>
<accession>E4XL70</accession>
<organism evidence="7">
    <name type="scientific">Oikopleura dioica</name>
    <name type="common">Tunicate</name>
    <dbReference type="NCBI Taxonomy" id="34765"/>
    <lineage>
        <taxon>Eukaryota</taxon>
        <taxon>Metazoa</taxon>
        <taxon>Chordata</taxon>
        <taxon>Tunicata</taxon>
        <taxon>Appendicularia</taxon>
        <taxon>Copelata</taxon>
        <taxon>Oikopleuridae</taxon>
        <taxon>Oikopleura</taxon>
    </lineage>
</organism>
<dbReference type="SUPFAM" id="SSF103473">
    <property type="entry name" value="MFS general substrate transporter"/>
    <property type="match status" value="1"/>
</dbReference>